<protein>
    <submittedName>
        <fullName evidence="1">Uncharacterized protein</fullName>
    </submittedName>
</protein>
<reference evidence="1 2" key="1">
    <citation type="journal article" date="2017" name="Nat. Commun.">
        <title>Genome assembly with in vitro proximity ligation data and whole-genome triplication in lettuce.</title>
        <authorList>
            <person name="Reyes-Chin-Wo S."/>
            <person name="Wang Z."/>
            <person name="Yang X."/>
            <person name="Kozik A."/>
            <person name="Arikit S."/>
            <person name="Song C."/>
            <person name="Xia L."/>
            <person name="Froenicke L."/>
            <person name="Lavelle D.O."/>
            <person name="Truco M.J."/>
            <person name="Xia R."/>
            <person name="Zhu S."/>
            <person name="Xu C."/>
            <person name="Xu H."/>
            <person name="Xu X."/>
            <person name="Cox K."/>
            <person name="Korf I."/>
            <person name="Meyers B.C."/>
            <person name="Michelmore R.W."/>
        </authorList>
    </citation>
    <scope>NUCLEOTIDE SEQUENCE [LARGE SCALE GENOMIC DNA]</scope>
    <source>
        <strain evidence="2">cv. Salinas</strain>
        <tissue evidence="1">Seedlings</tissue>
    </source>
</reference>
<proteinExistence type="predicted"/>
<dbReference type="EMBL" id="NBSK02000009">
    <property type="protein sequence ID" value="KAJ0185225.1"/>
    <property type="molecule type" value="Genomic_DNA"/>
</dbReference>
<evidence type="ECO:0000313" key="2">
    <source>
        <dbReference type="Proteomes" id="UP000235145"/>
    </source>
</evidence>
<comment type="caution">
    <text evidence="1">The sequence shown here is derived from an EMBL/GenBank/DDBJ whole genome shotgun (WGS) entry which is preliminary data.</text>
</comment>
<dbReference type="Proteomes" id="UP000235145">
    <property type="component" value="Unassembled WGS sequence"/>
</dbReference>
<dbReference type="AlphaFoldDB" id="A0A9R1UDJ8"/>
<keyword evidence="2" id="KW-1185">Reference proteome</keyword>
<organism evidence="1 2">
    <name type="scientific">Lactuca sativa</name>
    <name type="common">Garden lettuce</name>
    <dbReference type="NCBI Taxonomy" id="4236"/>
    <lineage>
        <taxon>Eukaryota</taxon>
        <taxon>Viridiplantae</taxon>
        <taxon>Streptophyta</taxon>
        <taxon>Embryophyta</taxon>
        <taxon>Tracheophyta</taxon>
        <taxon>Spermatophyta</taxon>
        <taxon>Magnoliopsida</taxon>
        <taxon>eudicotyledons</taxon>
        <taxon>Gunneridae</taxon>
        <taxon>Pentapetalae</taxon>
        <taxon>asterids</taxon>
        <taxon>campanulids</taxon>
        <taxon>Asterales</taxon>
        <taxon>Asteraceae</taxon>
        <taxon>Cichorioideae</taxon>
        <taxon>Cichorieae</taxon>
        <taxon>Lactucinae</taxon>
        <taxon>Lactuca</taxon>
    </lineage>
</organism>
<accession>A0A9R1UDJ8</accession>
<name>A0A9R1UDJ8_LACSA</name>
<gene>
    <name evidence="1" type="ORF">LSAT_V11C900474410</name>
</gene>
<sequence>MLHDYNTTTSLKELKLKVKKDEYIEKIDPTNQPLCILKLNYLTYVKGNINYGKGHEIEDLIGYIDNDLGWDTIDKESMSGVIFFNLEGMQSPGNLKITRLLFCLHVKPSSWKP</sequence>
<evidence type="ECO:0000313" key="1">
    <source>
        <dbReference type="EMBL" id="KAJ0185225.1"/>
    </source>
</evidence>